<dbReference type="SUPFAM" id="SSF55277">
    <property type="entry name" value="GYF domain"/>
    <property type="match status" value="1"/>
</dbReference>
<feature type="region of interest" description="Disordered" evidence="1">
    <location>
        <begin position="115"/>
        <end position="145"/>
    </location>
</feature>
<evidence type="ECO:0000256" key="1">
    <source>
        <dbReference type="SAM" id="MobiDB-lite"/>
    </source>
</evidence>
<feature type="domain" description="GYF" evidence="2">
    <location>
        <begin position="425"/>
        <end position="481"/>
    </location>
</feature>
<dbReference type="InterPro" id="IPR003169">
    <property type="entry name" value="GYF"/>
</dbReference>
<feature type="compositionally biased region" description="Basic and acidic residues" evidence="1">
    <location>
        <begin position="1"/>
        <end position="11"/>
    </location>
</feature>
<feature type="region of interest" description="Disordered" evidence="1">
    <location>
        <begin position="1"/>
        <end position="20"/>
    </location>
</feature>
<dbReference type="PANTHER" id="PTHR13138">
    <property type="entry name" value="PROTEIN LIN1"/>
    <property type="match status" value="1"/>
</dbReference>
<proteinExistence type="predicted"/>
<organism evidence="3 4">
    <name type="scientific">Penicillium egyptiacum</name>
    <dbReference type="NCBI Taxonomy" id="1303716"/>
    <lineage>
        <taxon>Eukaryota</taxon>
        <taxon>Fungi</taxon>
        <taxon>Dikarya</taxon>
        <taxon>Ascomycota</taxon>
        <taxon>Pezizomycotina</taxon>
        <taxon>Eurotiomycetes</taxon>
        <taxon>Eurotiomycetidae</taxon>
        <taxon>Eurotiales</taxon>
        <taxon>Aspergillaceae</taxon>
        <taxon>Penicillium</taxon>
    </lineage>
</organism>
<sequence>MIFRSDPDKEISSLGGDLPFGSAQRCLSHLFSTEIPNESVMSSSFLRPKRAGEDFASTNYNDGGEDSSEHKKPRFDLRNPSALAADAPEEDAVLDADEIGRRGQRIRRKAVNLEGYDSDSENEGFSARTEEKSTRKQARQDAEDDDMFAELQEDFGEEEVDGDQVIHKNKKSVRFLRDDEIEGQVASSKGGAALYVDLSMGAAEIDDEESGSEVGEEERARVDEVVDEELGAGGKKKHAPLLDAFNMRTEQEEGRFDDQGNYVRKAVDPDAAYDSWLEGVSKKDIKKAKEAAEQRDAERKEKDRMDDSILTADVLKTIIINLERGETILEALARLGKGLRRKPKWQNKKNKKNAVEDIEMTDEEPNEVARKKAIDSLTGAADILMGRGQIDIYDTEREMITRQYRNDTGEEWVDPPANGVTEQGPAMWEYRWSDARDGGDAHGPYDSTMMDSWKNAGYFGEGVEFRQVGDSGPWSGTVNFS</sequence>
<dbReference type="GO" id="GO:0005682">
    <property type="term" value="C:U5 snRNP"/>
    <property type="evidence" value="ECO:0007669"/>
    <property type="project" value="InterPro"/>
</dbReference>
<dbReference type="FunFam" id="3.30.1490.40:FF:000005">
    <property type="entry name" value="CD2 antigen cytoplasmic tail-binding protein 2"/>
    <property type="match status" value="1"/>
</dbReference>
<dbReference type="OrthoDB" id="331341at2759"/>
<evidence type="ECO:0000313" key="3">
    <source>
        <dbReference type="EMBL" id="CAG8890630.1"/>
    </source>
</evidence>
<reference evidence="3" key="1">
    <citation type="submission" date="2021-07" db="EMBL/GenBank/DDBJ databases">
        <authorList>
            <person name="Branca A.L. A."/>
        </authorList>
    </citation>
    <scope>NUCLEOTIDE SEQUENCE</scope>
</reference>
<feature type="region of interest" description="Disordered" evidence="1">
    <location>
        <begin position="53"/>
        <end position="86"/>
    </location>
</feature>
<feature type="compositionally biased region" description="Basic and acidic residues" evidence="1">
    <location>
        <begin position="128"/>
        <end position="141"/>
    </location>
</feature>
<dbReference type="InterPro" id="IPR035445">
    <property type="entry name" value="GYF-like_dom_sf"/>
</dbReference>
<feature type="compositionally biased region" description="Basic and acidic residues" evidence="1">
    <location>
        <begin position="67"/>
        <end position="77"/>
    </location>
</feature>
<protein>
    <recommendedName>
        <fullName evidence="2">GYF domain-containing protein</fullName>
    </recommendedName>
</protein>
<name>A0A9W4K6X4_9EURO</name>
<dbReference type="InterPro" id="IPR039905">
    <property type="entry name" value="CD2BP2/Lin1"/>
</dbReference>
<comment type="caution">
    <text evidence="3">The sequence shown here is derived from an EMBL/GenBank/DDBJ whole genome shotgun (WGS) entry which is preliminary data.</text>
</comment>
<accession>A0A9W4K6X4</accession>
<dbReference type="PANTHER" id="PTHR13138:SF3">
    <property type="entry name" value="CD2 ANTIGEN CYTOPLASMIC TAIL-BINDING PROTEIN 2"/>
    <property type="match status" value="1"/>
</dbReference>
<dbReference type="Gene3D" id="3.30.1490.40">
    <property type="match status" value="1"/>
</dbReference>
<gene>
    <name evidence="3" type="ORF">PEGY_LOCUS2413</name>
</gene>
<dbReference type="EMBL" id="CAJVRC010000843">
    <property type="protein sequence ID" value="CAG8890630.1"/>
    <property type="molecule type" value="Genomic_DNA"/>
</dbReference>
<dbReference type="AlphaFoldDB" id="A0A9W4K6X4"/>
<dbReference type="Pfam" id="PF02213">
    <property type="entry name" value="GYF"/>
    <property type="match status" value="1"/>
</dbReference>
<dbReference type="Proteomes" id="UP001154252">
    <property type="component" value="Unassembled WGS sequence"/>
</dbReference>
<evidence type="ECO:0000313" key="4">
    <source>
        <dbReference type="Proteomes" id="UP001154252"/>
    </source>
</evidence>
<evidence type="ECO:0000259" key="2">
    <source>
        <dbReference type="PROSITE" id="PS50829"/>
    </source>
</evidence>
<dbReference type="PROSITE" id="PS50829">
    <property type="entry name" value="GYF"/>
    <property type="match status" value="1"/>
</dbReference>
<keyword evidence="4" id="KW-1185">Reference proteome</keyword>